<feature type="region of interest" description="Disordered" evidence="1">
    <location>
        <begin position="85"/>
        <end position="140"/>
    </location>
</feature>
<reference evidence="4" key="1">
    <citation type="journal article" date="2019" name="Int. J. Syst. Evol. Microbiol.">
        <title>The Global Catalogue of Microorganisms (GCM) 10K type strain sequencing project: providing services to taxonomists for standard genome sequencing and annotation.</title>
        <authorList>
            <consortium name="The Broad Institute Genomics Platform"/>
            <consortium name="The Broad Institute Genome Sequencing Center for Infectious Disease"/>
            <person name="Wu L."/>
            <person name="Ma J."/>
        </authorList>
    </citation>
    <scope>NUCLEOTIDE SEQUENCE [LARGE SCALE GENOMIC DNA]</scope>
    <source>
        <strain evidence="4">DT43</strain>
    </source>
</reference>
<dbReference type="SUPFAM" id="SSF48295">
    <property type="entry name" value="TrpR-like"/>
    <property type="match status" value="1"/>
</dbReference>
<organism evidence="3 4">
    <name type="scientific">Streptomyces xiangluensis</name>
    <dbReference type="NCBI Taxonomy" id="2665720"/>
    <lineage>
        <taxon>Bacteria</taxon>
        <taxon>Bacillati</taxon>
        <taxon>Actinomycetota</taxon>
        <taxon>Actinomycetes</taxon>
        <taxon>Kitasatosporales</taxon>
        <taxon>Streptomycetaceae</taxon>
        <taxon>Streptomyces</taxon>
    </lineage>
</organism>
<dbReference type="RefSeq" id="WP_386341174.1">
    <property type="nucleotide sequence ID" value="NZ_JBHSFG010000020.1"/>
</dbReference>
<evidence type="ECO:0000313" key="3">
    <source>
        <dbReference type="EMBL" id="MFC4465299.1"/>
    </source>
</evidence>
<keyword evidence="4" id="KW-1185">Reference proteome</keyword>
<dbReference type="InterPro" id="IPR036388">
    <property type="entry name" value="WH-like_DNA-bd_sf"/>
</dbReference>
<evidence type="ECO:0000259" key="2">
    <source>
        <dbReference type="Pfam" id="PF13518"/>
    </source>
</evidence>
<dbReference type="Proteomes" id="UP001596012">
    <property type="component" value="Unassembled WGS sequence"/>
</dbReference>
<comment type="caution">
    <text evidence="3">The sequence shown here is derived from an EMBL/GenBank/DDBJ whole genome shotgun (WGS) entry which is preliminary data.</text>
</comment>
<evidence type="ECO:0000256" key="1">
    <source>
        <dbReference type="SAM" id="MobiDB-lite"/>
    </source>
</evidence>
<dbReference type="EMBL" id="JBHSFG010000020">
    <property type="protein sequence ID" value="MFC4465299.1"/>
    <property type="molecule type" value="Genomic_DNA"/>
</dbReference>
<evidence type="ECO:0000313" key="4">
    <source>
        <dbReference type="Proteomes" id="UP001596012"/>
    </source>
</evidence>
<dbReference type="InterPro" id="IPR055247">
    <property type="entry name" value="InsJ-like_HTH"/>
</dbReference>
<feature type="domain" description="Insertion element IS150 protein InsJ-like helix-turn-helix" evidence="2">
    <location>
        <begin position="6"/>
        <end position="50"/>
    </location>
</feature>
<dbReference type="Gene3D" id="1.10.10.10">
    <property type="entry name" value="Winged helix-like DNA-binding domain superfamily/Winged helix DNA-binding domain"/>
    <property type="match status" value="1"/>
</dbReference>
<name>A0ABV8YML7_9ACTN</name>
<sequence>MPASDKLKVVISVLSGRHTLAEAARRANVSEQSVGNWKRQFLEGGRTALEGGASRNAQRERELLAEISELKTALGEAYVQLRVRRKSGEYRSVPSQTSRRSEKTPDSTSRGSAAPWASRGALTRAGAPITSSGQGTNGRR</sequence>
<gene>
    <name evidence="3" type="ORF">ACFPH6_12240</name>
</gene>
<dbReference type="Pfam" id="PF13518">
    <property type="entry name" value="HTH_28"/>
    <property type="match status" value="1"/>
</dbReference>
<accession>A0ABV8YML7</accession>
<proteinExistence type="predicted"/>
<protein>
    <submittedName>
        <fullName evidence="3">Transposase</fullName>
    </submittedName>
</protein>
<dbReference type="InterPro" id="IPR010921">
    <property type="entry name" value="Trp_repressor/repl_initiator"/>
</dbReference>